<gene>
    <name evidence="8" type="ORF">EF806_06115</name>
</gene>
<dbReference type="Gene3D" id="3.30.160.270">
    <property type="match status" value="1"/>
</dbReference>
<dbReference type="SMART" id="SM00917">
    <property type="entry name" value="LeuA_dimer"/>
    <property type="match status" value="1"/>
</dbReference>
<evidence type="ECO:0000256" key="2">
    <source>
        <dbReference type="ARBA" id="ARBA00022605"/>
    </source>
</evidence>
<dbReference type="EMBL" id="RXIF01000012">
    <property type="protein sequence ID" value="RZN63809.1"/>
    <property type="molecule type" value="Genomic_DNA"/>
</dbReference>
<dbReference type="GO" id="GO:0003852">
    <property type="term" value="F:2-isopropylmalate synthase activity"/>
    <property type="evidence" value="ECO:0007669"/>
    <property type="project" value="UniProtKB-EC"/>
</dbReference>
<dbReference type="FunFam" id="1.10.238.260:FF:000001">
    <property type="entry name" value="2-isopropylmalate synthase"/>
    <property type="match status" value="1"/>
</dbReference>
<dbReference type="Proteomes" id="UP000317158">
    <property type="component" value="Unassembled WGS sequence"/>
</dbReference>
<keyword evidence="3 6" id="KW-0808">Transferase</keyword>
<comment type="pathway">
    <text evidence="5">Amino-acid biosynthesis.</text>
</comment>
<accession>A0A520KRN8</accession>
<evidence type="ECO:0000256" key="1">
    <source>
        <dbReference type="ARBA" id="ARBA00006154"/>
    </source>
</evidence>
<evidence type="ECO:0000256" key="4">
    <source>
        <dbReference type="ARBA" id="ARBA00023304"/>
    </source>
</evidence>
<keyword evidence="2" id="KW-0028">Amino-acid biosynthesis</keyword>
<organism evidence="8 9">
    <name type="scientific">Methanoliparum thermophilum</name>
    <dbReference type="NCBI Taxonomy" id="2491083"/>
    <lineage>
        <taxon>Archaea</taxon>
        <taxon>Methanobacteriati</taxon>
        <taxon>Methanobacteriota</taxon>
        <taxon>Candidatus Methanoliparia</taxon>
        <taxon>Candidatus Methanoliparales</taxon>
        <taxon>Candidatus Methanoliparaceae</taxon>
        <taxon>Candidatus Methanoliparum</taxon>
    </lineage>
</organism>
<dbReference type="InterPro" id="IPR011830">
    <property type="entry name" value="LEU1_arch"/>
</dbReference>
<protein>
    <submittedName>
        <fullName evidence="8">2-isopropylmalate synthase</fullName>
        <ecNumber evidence="8">2.3.3.13</ecNumber>
    </submittedName>
</protein>
<dbReference type="PROSITE" id="PS00815">
    <property type="entry name" value="AIPM_HOMOCIT_SYNTH_1"/>
    <property type="match status" value="1"/>
</dbReference>
<comment type="caution">
    <text evidence="8">The sequence shown here is derived from an EMBL/GenBank/DDBJ whole genome shotgun (WGS) entry which is preliminary data.</text>
</comment>
<dbReference type="NCBIfam" id="TIGR02090">
    <property type="entry name" value="LEU1_arch"/>
    <property type="match status" value="1"/>
</dbReference>
<dbReference type="SUPFAM" id="SSF110921">
    <property type="entry name" value="2-isopropylmalate synthase LeuA, allosteric (dimerisation) domain"/>
    <property type="match status" value="1"/>
</dbReference>
<dbReference type="InterPro" id="IPR002034">
    <property type="entry name" value="AIPM/Hcit_synth_CS"/>
</dbReference>
<evidence type="ECO:0000256" key="3">
    <source>
        <dbReference type="ARBA" id="ARBA00022679"/>
    </source>
</evidence>
<evidence type="ECO:0000259" key="7">
    <source>
        <dbReference type="PROSITE" id="PS50991"/>
    </source>
</evidence>
<proteinExistence type="inferred from homology"/>
<evidence type="ECO:0000256" key="5">
    <source>
        <dbReference type="ARBA" id="ARBA00029440"/>
    </source>
</evidence>
<dbReference type="Gene3D" id="4.10.430.20">
    <property type="match status" value="1"/>
</dbReference>
<dbReference type="PROSITE" id="PS50991">
    <property type="entry name" value="PYR_CT"/>
    <property type="match status" value="1"/>
</dbReference>
<dbReference type="EC" id="2.3.3.13" evidence="8"/>
<evidence type="ECO:0000313" key="8">
    <source>
        <dbReference type="EMBL" id="RZN63809.1"/>
    </source>
</evidence>
<dbReference type="CDD" id="cd07940">
    <property type="entry name" value="DRE_TIM_IPMS"/>
    <property type="match status" value="1"/>
</dbReference>
<sequence length="489" mass="53544">MNKILFLDTTLRDGEQTPGISLTKDEKLLIAKEVDTLGVDIIEAGAVAVSDGERSAIKDIVKEGLNAEICTYSRAIRSDIDYALDCNVDSIHLVVPTSELHMRKIGKNSEEVEDMVIESIKYAKDHGLIVELSGEDASRANLDNLIRLYKKGEEYKADRICLCDTVGILIPERTEEIFSKIKKEISIPIAIHAHDDFGLATANSIIALRNGASEVHVAINGLGERAGNTCLEEVSSALKFLYKEDIDIKMEKIYKVSRTVSKITGINVQPNKAIVGNNAFTHEAGIHVHGIAKDPSTYEPIKPELVGRERRIVLGKHTGRKSVEIALKGFGLEFSKEDLEEIFKRVKEIGDRGRRITDGDLLAIAENVLALSYRQRVRLIEYNVVTGNKIKSTASMILDIDDKEHIEADVGVGPVDAAINALRKTISEITDISLDEYHVDAISGGTDALVDVSVKLSRNGKSITTSGVDVDIIKASIDAVISGINRLLK</sequence>
<comment type="similarity">
    <text evidence="1 6">Belongs to the alpha-IPM synthase/homocitrate synthase family.</text>
</comment>
<feature type="domain" description="Pyruvate carboxyltransferase" evidence="7">
    <location>
        <begin position="4"/>
        <end position="254"/>
    </location>
</feature>
<dbReference type="InterPro" id="IPR013785">
    <property type="entry name" value="Aldolase_TIM"/>
</dbReference>
<dbReference type="Pfam" id="PF00682">
    <property type="entry name" value="HMGL-like"/>
    <property type="match status" value="1"/>
</dbReference>
<keyword evidence="8" id="KW-0012">Acyltransferase</keyword>
<dbReference type="PROSITE" id="PS00816">
    <property type="entry name" value="AIPM_HOMOCIT_SYNTH_2"/>
    <property type="match status" value="1"/>
</dbReference>
<dbReference type="Gene3D" id="3.20.20.70">
    <property type="entry name" value="Aldolase class I"/>
    <property type="match status" value="1"/>
</dbReference>
<dbReference type="InterPro" id="IPR013709">
    <property type="entry name" value="2-isopropylmalate_synth_dimer"/>
</dbReference>
<dbReference type="InterPro" id="IPR000891">
    <property type="entry name" value="PYR_CT"/>
</dbReference>
<evidence type="ECO:0000313" key="9">
    <source>
        <dbReference type="Proteomes" id="UP000317158"/>
    </source>
</evidence>
<keyword evidence="4" id="KW-0100">Branched-chain amino acid biosynthesis</keyword>
<dbReference type="SUPFAM" id="SSF51569">
    <property type="entry name" value="Aldolase"/>
    <property type="match status" value="1"/>
</dbReference>
<dbReference type="Pfam" id="PF08502">
    <property type="entry name" value="LeuA_dimer"/>
    <property type="match status" value="1"/>
</dbReference>
<dbReference type="GO" id="GO:0009098">
    <property type="term" value="P:L-leucine biosynthetic process"/>
    <property type="evidence" value="ECO:0007669"/>
    <property type="project" value="InterPro"/>
</dbReference>
<dbReference type="AlphaFoldDB" id="A0A520KRN8"/>
<reference evidence="8 9" key="1">
    <citation type="journal article" date="2019" name="Nat. Microbiol.">
        <title>Wide diversity of methane and short-chain alkane metabolisms in uncultured archaea.</title>
        <authorList>
            <person name="Borrel G."/>
            <person name="Adam P.S."/>
            <person name="McKay L.J."/>
            <person name="Chen L.X."/>
            <person name="Sierra-Garcia I.N."/>
            <person name="Sieber C.M."/>
            <person name="Letourneur Q."/>
            <person name="Ghozlane A."/>
            <person name="Andersen G.L."/>
            <person name="Li W.J."/>
            <person name="Hallam S.J."/>
            <person name="Muyzer G."/>
            <person name="de Oliveira V.M."/>
            <person name="Inskeep W.P."/>
            <person name="Banfield J.F."/>
            <person name="Gribaldo S."/>
        </authorList>
    </citation>
    <scope>NUCLEOTIDE SEQUENCE [LARGE SCALE GENOMIC DNA]</scope>
    <source>
        <strain evidence="8">NM1a</strain>
    </source>
</reference>
<dbReference type="NCBIfam" id="NF002085">
    <property type="entry name" value="PRK00915.1-2"/>
    <property type="match status" value="1"/>
</dbReference>
<dbReference type="InterPro" id="IPR054691">
    <property type="entry name" value="LeuA/HCS_post-cat"/>
</dbReference>
<evidence type="ECO:0000256" key="6">
    <source>
        <dbReference type="RuleBase" id="RU003523"/>
    </source>
</evidence>
<dbReference type="PANTHER" id="PTHR42880">
    <property type="entry name" value="HOMOCITRATE SYNTHASE"/>
    <property type="match status" value="1"/>
</dbReference>
<dbReference type="InterPro" id="IPR036230">
    <property type="entry name" value="LeuA_allosteric_dom_sf"/>
</dbReference>
<name>A0A520KRN8_METT2</name>
<dbReference type="Pfam" id="PF22617">
    <property type="entry name" value="HCS_D2"/>
    <property type="match status" value="1"/>
</dbReference>
<dbReference type="PANTHER" id="PTHR42880:SF2">
    <property type="entry name" value="(R)-CITRAMALATE SYNTHASE CIMA"/>
    <property type="match status" value="1"/>
</dbReference>